<sequence length="826" mass="94531">MIFNMQIQRDNLKKFILKQKEIFELKLAEYGCEGMISWHDPQWFFGEKGAAWFRQGGAGSLNFSSTYKMKGLENLEINCQYIEFMKAIIISEIFTKNMPLSAIALGKRLNVLKRWYHELFILTSQTSPIYLTADIVYSAMKRHYDNSSSKSNVSDYCDIAVLLARILRTQNFTLTNIECVNKYPCRNPTHNTKKRKLAEMTGEHTDDEKLITIRTFMHIVEMIYFAKTDAEKVFLNFMMLLIVTGFRFREAQCLTINALVKREIVDLDKIEHARSNGLPIYHLGIRYLGAKKTGWRIHWLAPSTILLVESIFIAVKELTVDSRKRLNDYRKSSFMNYLPPPLLDLDRDLIEVSEFENIIFQGSGGTRGNGGFRRSMISSFKNHGIGIQPVHIEEINKVDKRFFFTKQQVNQFIKARYEKLKAFQVGDECSMMIKESGQSHKFLYEDLLFIAPIGSFALNKDLIILSNPVPIDSANILAWLGAEPNRKSFFEMLGMTEDDGSRISMGTHFPRHNINTFLAIAEVTDHLQAMLMGRMDITQNIHYQHVAESQSFRAASLSAMMLEDRSNKSQTAIDHQLSIYHRENTSVQVPDLNHSNSFLKETGMMLIDPTVNIETNFKTNLQTYGQTNKEVANYITSTISDSFLPELKAAHAALIASQKDKEASELISRHALLHPLELGCCTRDIGRWGCPFAMKCQSGLPCGYFTLSGHPKEIFIIRKQIAQREIDIKKLEVLVDEDPGYTSALNEANESLLILEGFEKNTFVSLRDKKFISILSQNEANPLLPIFKRIETQMAIGKTPNTLADLFFIEHKRKKAQHTRMDTNNG</sequence>
<dbReference type="AlphaFoldDB" id="A0A3S9XCL6"/>
<protein>
    <submittedName>
        <fullName evidence="1">Uncharacterized protein</fullName>
    </submittedName>
</protein>
<dbReference type="Proteomes" id="UP000273143">
    <property type="component" value="Chromosome"/>
</dbReference>
<evidence type="ECO:0000313" key="1">
    <source>
        <dbReference type="EMBL" id="AZS50091.1"/>
    </source>
</evidence>
<organism evidence="1 2">
    <name type="scientific">Entomomonas moraniae</name>
    <dbReference type="NCBI Taxonomy" id="2213226"/>
    <lineage>
        <taxon>Bacteria</taxon>
        <taxon>Pseudomonadati</taxon>
        <taxon>Pseudomonadota</taxon>
        <taxon>Gammaproteobacteria</taxon>
        <taxon>Pseudomonadales</taxon>
        <taxon>Pseudomonadaceae</taxon>
        <taxon>Entomomonas</taxon>
    </lineage>
</organism>
<proteinExistence type="predicted"/>
<dbReference type="KEGG" id="emo:DM558_04560"/>
<dbReference type="EMBL" id="CP029822">
    <property type="protein sequence ID" value="AZS50091.1"/>
    <property type="molecule type" value="Genomic_DNA"/>
</dbReference>
<reference evidence="2" key="1">
    <citation type="submission" date="2018-06" db="EMBL/GenBank/DDBJ databases">
        <title>Complete genome of Pseudomonas insecticola strain QZS01.</title>
        <authorList>
            <person name="Wang J."/>
            <person name="Su Q."/>
        </authorList>
    </citation>
    <scope>NUCLEOTIDE SEQUENCE [LARGE SCALE GENOMIC DNA]</scope>
    <source>
        <strain evidence="2">QZS01</strain>
    </source>
</reference>
<evidence type="ECO:0000313" key="2">
    <source>
        <dbReference type="Proteomes" id="UP000273143"/>
    </source>
</evidence>
<gene>
    <name evidence="1" type="ORF">DM558_04560</name>
</gene>
<keyword evidence="2" id="KW-1185">Reference proteome</keyword>
<name>A0A3S9XCL6_9GAMM</name>
<accession>A0A3S9XCL6</accession>